<name>A0A6J5X7X6_PRUAR</name>
<evidence type="ECO:0000313" key="6">
    <source>
        <dbReference type="Proteomes" id="UP000507245"/>
    </source>
</evidence>
<dbReference type="GO" id="GO:0046872">
    <property type="term" value="F:metal ion binding"/>
    <property type="evidence" value="ECO:0007669"/>
    <property type="project" value="UniProtKB-KW"/>
</dbReference>
<feature type="domain" description="Isopenicillin N synthase-like Fe(2+) 2OG dioxygenase" evidence="4">
    <location>
        <begin position="24"/>
        <end position="75"/>
    </location>
</feature>
<evidence type="ECO:0000256" key="1">
    <source>
        <dbReference type="ARBA" id="ARBA00022723"/>
    </source>
</evidence>
<proteinExistence type="predicted"/>
<protein>
    <recommendedName>
        <fullName evidence="4">Isopenicillin N synthase-like Fe(2+) 2OG dioxygenase domain-containing protein</fullName>
    </recommendedName>
</protein>
<dbReference type="AlphaFoldDB" id="A0A6J5X7X6"/>
<dbReference type="Pfam" id="PF03171">
    <property type="entry name" value="2OG-FeII_Oxy"/>
    <property type="match status" value="1"/>
</dbReference>
<keyword evidence="1" id="KW-0479">Metal-binding</keyword>
<keyword evidence="3" id="KW-0408">Iron</keyword>
<evidence type="ECO:0000256" key="3">
    <source>
        <dbReference type="ARBA" id="ARBA00023004"/>
    </source>
</evidence>
<gene>
    <name evidence="5" type="ORF">ORAREDHAP_LOCUS31311</name>
</gene>
<reference evidence="6" key="1">
    <citation type="journal article" date="2020" name="Genome Biol.">
        <title>Gamete binning: chromosome-level and haplotype-resolved genome assembly enabled by high-throughput single-cell sequencing of gamete genomes.</title>
        <authorList>
            <person name="Campoy J.A."/>
            <person name="Sun H."/>
            <person name="Goel M."/>
            <person name="Jiao W.-B."/>
            <person name="Folz-Donahue K."/>
            <person name="Wang N."/>
            <person name="Rubio M."/>
            <person name="Liu C."/>
            <person name="Kukat C."/>
            <person name="Ruiz D."/>
            <person name="Huettel B."/>
            <person name="Schneeberger K."/>
        </authorList>
    </citation>
    <scope>NUCLEOTIDE SEQUENCE [LARGE SCALE GENOMIC DNA]</scope>
    <source>
        <strain evidence="6">cv. Rojo Pasion</strain>
    </source>
</reference>
<organism evidence="5 6">
    <name type="scientific">Prunus armeniaca</name>
    <name type="common">Apricot</name>
    <name type="synonym">Armeniaca vulgaris</name>
    <dbReference type="NCBI Taxonomy" id="36596"/>
    <lineage>
        <taxon>Eukaryota</taxon>
        <taxon>Viridiplantae</taxon>
        <taxon>Streptophyta</taxon>
        <taxon>Embryophyta</taxon>
        <taxon>Tracheophyta</taxon>
        <taxon>Spermatophyta</taxon>
        <taxon>Magnoliopsida</taxon>
        <taxon>eudicotyledons</taxon>
        <taxon>Gunneridae</taxon>
        <taxon>Pentapetalae</taxon>
        <taxon>rosids</taxon>
        <taxon>fabids</taxon>
        <taxon>Rosales</taxon>
        <taxon>Rosaceae</taxon>
        <taxon>Amygdaloideae</taxon>
        <taxon>Amygdaleae</taxon>
        <taxon>Prunus</taxon>
    </lineage>
</organism>
<dbReference type="OrthoDB" id="627829at2759"/>
<dbReference type="InterPro" id="IPR044861">
    <property type="entry name" value="IPNS-like_FE2OG_OXY"/>
</dbReference>
<evidence type="ECO:0000256" key="2">
    <source>
        <dbReference type="ARBA" id="ARBA00022896"/>
    </source>
</evidence>
<dbReference type="PANTHER" id="PTHR47991">
    <property type="entry name" value="OXOGLUTARATE/IRON-DEPENDENT DIOXYGENASE"/>
    <property type="match status" value="1"/>
</dbReference>
<keyword evidence="6" id="KW-1185">Reference proteome</keyword>
<accession>A0A6J5X7X6</accession>
<dbReference type="SUPFAM" id="SSF51197">
    <property type="entry name" value="Clavaminate synthase-like"/>
    <property type="match status" value="1"/>
</dbReference>
<evidence type="ECO:0000259" key="4">
    <source>
        <dbReference type="Pfam" id="PF03171"/>
    </source>
</evidence>
<evidence type="ECO:0000313" key="5">
    <source>
        <dbReference type="EMBL" id="CAB4309899.1"/>
    </source>
</evidence>
<sequence length="161" mass="18093">MGAIVESLGLSPTYLRNKLEQGVHIIIANKYPQSSPSSNMFGLSSHTDHSFITILLENMSGLEIMDFTNDNAWCDNVKGIILKFSAIDCTRVFFHTVTPSPLMSRVSVGSFLSLAMKDMAEPATELVDEDHPKRYRASSLDEYMKFLSFKDEKSYIESLKI</sequence>
<dbReference type="InterPro" id="IPR050295">
    <property type="entry name" value="Plant_2OG-oxidoreductases"/>
</dbReference>
<keyword evidence="2" id="KW-0847">Vitamin C</keyword>
<dbReference type="InterPro" id="IPR027443">
    <property type="entry name" value="IPNS-like_sf"/>
</dbReference>
<dbReference type="Proteomes" id="UP000507245">
    <property type="component" value="Unassembled WGS sequence"/>
</dbReference>
<dbReference type="GO" id="GO:0031418">
    <property type="term" value="F:L-ascorbic acid binding"/>
    <property type="evidence" value="ECO:0007669"/>
    <property type="project" value="UniProtKB-KW"/>
</dbReference>
<dbReference type="EMBL" id="CAEKKB010000005">
    <property type="protein sequence ID" value="CAB4309899.1"/>
    <property type="molecule type" value="Genomic_DNA"/>
</dbReference>
<dbReference type="Gene3D" id="2.60.120.330">
    <property type="entry name" value="B-lactam Antibiotic, Isopenicillin N Synthase, Chain"/>
    <property type="match status" value="1"/>
</dbReference>